<keyword evidence="2" id="KW-0378">Hydrolase</keyword>
<dbReference type="GO" id="GO:0030288">
    <property type="term" value="C:outer membrane-bounded periplasmic space"/>
    <property type="evidence" value="ECO:0007669"/>
    <property type="project" value="TreeGrafter"/>
</dbReference>
<sequence length="484" mass="51875">MIRKPIALLLAVLTLAAPAIHAAPSDLPASTSFPVAPPQPDSFTLTLLHTNDLHGHILPFPYTEAGRSPEENPSRGGAARRATLIRRLRAKIHNPTLLVDAGDTFTRGPLSNAYEGVADIEAMNAVGYELAAIGNNEFKGRDATQEQDYDGAQTALRRVIKRARFPWVCANVRASDGGLLEGVQPYVVRQWSGVRVGFLGLTTKTSAKYPQTKGFVFTDPIEAAKEWIPKARRDCDILIALTHIGADQDMLLAQGTSGLDAIVGGHSHTFLYTPLAAVNTDGVVTPIVQDGEFGVNLGRFDLTFLRGAKGWTLKTYHDEMIPIETGISDAPDVAAAIAPYTAPFLKDAGTLPKAGATPEERQRITTQVLVDAMRRATGASVALNPSGGGMFGAFHRRTVSYYDLYSAMPFANHVSTATLTPDEIRKLIVKKPGSIISGEIPAGDAPVAVAFVDYEATSEYGVPAASLTDTGKDIRDTVRDFLSK</sequence>
<evidence type="ECO:0000256" key="1">
    <source>
        <dbReference type="ARBA" id="ARBA00022729"/>
    </source>
</evidence>
<evidence type="ECO:0000313" key="5">
    <source>
        <dbReference type="EMBL" id="BDI29685.1"/>
    </source>
</evidence>
<dbReference type="GO" id="GO:0046872">
    <property type="term" value="F:metal ion binding"/>
    <property type="evidence" value="ECO:0007669"/>
    <property type="project" value="InterPro"/>
</dbReference>
<keyword evidence="6" id="KW-1185">Reference proteome</keyword>
<dbReference type="InterPro" id="IPR029052">
    <property type="entry name" value="Metallo-depent_PP-like"/>
</dbReference>
<evidence type="ECO:0000259" key="4">
    <source>
        <dbReference type="Pfam" id="PF02872"/>
    </source>
</evidence>
<dbReference type="RefSeq" id="WP_119324215.1">
    <property type="nucleotide sequence ID" value="NZ_AP025739.1"/>
</dbReference>
<reference evidence="5 6" key="1">
    <citation type="journal article" date="2019" name="Int. J. Syst. Evol. Microbiol.">
        <title>Capsulimonas corticalis gen. nov., sp. nov., an aerobic capsulated bacterium, of a novel bacterial order, Capsulimonadales ord. nov., of the class Armatimonadia of the phylum Armatimonadetes.</title>
        <authorList>
            <person name="Li J."/>
            <person name="Kudo C."/>
            <person name="Tonouchi A."/>
        </authorList>
    </citation>
    <scope>NUCLEOTIDE SEQUENCE [LARGE SCALE GENOMIC DNA]</scope>
    <source>
        <strain evidence="5 6">AX-7</strain>
    </source>
</reference>
<dbReference type="InterPro" id="IPR006146">
    <property type="entry name" value="5'-Nucleotdase_CS"/>
</dbReference>
<dbReference type="KEGG" id="ccot:CCAX7_17360"/>
<dbReference type="Gene3D" id="3.90.780.10">
    <property type="entry name" value="5'-Nucleotidase, C-terminal domain"/>
    <property type="match status" value="1"/>
</dbReference>
<proteinExistence type="inferred from homology"/>
<dbReference type="Pfam" id="PF00149">
    <property type="entry name" value="Metallophos"/>
    <property type="match status" value="1"/>
</dbReference>
<dbReference type="InterPro" id="IPR036907">
    <property type="entry name" value="5'-Nucleotdase_C_sf"/>
</dbReference>
<keyword evidence="2" id="KW-0547">Nucleotide-binding</keyword>
<dbReference type="PANTHER" id="PTHR11575:SF24">
    <property type="entry name" value="5'-NUCLEOTIDASE"/>
    <property type="match status" value="1"/>
</dbReference>
<dbReference type="InterPro" id="IPR004843">
    <property type="entry name" value="Calcineurin-like_PHP"/>
</dbReference>
<dbReference type="Gene3D" id="3.60.21.10">
    <property type="match status" value="1"/>
</dbReference>
<dbReference type="GO" id="GO:0000166">
    <property type="term" value="F:nucleotide binding"/>
    <property type="evidence" value="ECO:0007669"/>
    <property type="project" value="UniProtKB-KW"/>
</dbReference>
<dbReference type="Proteomes" id="UP000287394">
    <property type="component" value="Chromosome"/>
</dbReference>
<evidence type="ECO:0000259" key="3">
    <source>
        <dbReference type="Pfam" id="PF00149"/>
    </source>
</evidence>
<dbReference type="SUPFAM" id="SSF56300">
    <property type="entry name" value="Metallo-dependent phosphatases"/>
    <property type="match status" value="1"/>
</dbReference>
<dbReference type="PROSITE" id="PS00785">
    <property type="entry name" value="5_NUCLEOTIDASE_1"/>
    <property type="match status" value="1"/>
</dbReference>
<dbReference type="FunCoup" id="A0A402D441">
    <property type="interactions" value="65"/>
</dbReference>
<evidence type="ECO:0000256" key="2">
    <source>
        <dbReference type="RuleBase" id="RU362119"/>
    </source>
</evidence>
<dbReference type="OrthoDB" id="9803927at2"/>
<dbReference type="InterPro" id="IPR006179">
    <property type="entry name" value="5_nucleotidase/apyrase"/>
</dbReference>
<dbReference type="InterPro" id="IPR008334">
    <property type="entry name" value="5'-Nucleotdase_C"/>
</dbReference>
<dbReference type="PANTHER" id="PTHR11575">
    <property type="entry name" value="5'-NUCLEOTIDASE-RELATED"/>
    <property type="match status" value="1"/>
</dbReference>
<dbReference type="SUPFAM" id="SSF55816">
    <property type="entry name" value="5'-nucleotidase (syn. UDP-sugar hydrolase), C-terminal domain"/>
    <property type="match status" value="1"/>
</dbReference>
<feature type="chain" id="PRO_5042620935" evidence="2">
    <location>
        <begin position="23"/>
        <end position="484"/>
    </location>
</feature>
<evidence type="ECO:0000313" key="6">
    <source>
        <dbReference type="Proteomes" id="UP000287394"/>
    </source>
</evidence>
<keyword evidence="1 2" id="KW-0732">Signal</keyword>
<organism evidence="5 6">
    <name type="scientific">Capsulimonas corticalis</name>
    <dbReference type="NCBI Taxonomy" id="2219043"/>
    <lineage>
        <taxon>Bacteria</taxon>
        <taxon>Bacillati</taxon>
        <taxon>Armatimonadota</taxon>
        <taxon>Armatimonadia</taxon>
        <taxon>Capsulimonadales</taxon>
        <taxon>Capsulimonadaceae</taxon>
        <taxon>Capsulimonas</taxon>
    </lineage>
</organism>
<dbReference type="GO" id="GO:0009166">
    <property type="term" value="P:nucleotide catabolic process"/>
    <property type="evidence" value="ECO:0007669"/>
    <property type="project" value="InterPro"/>
</dbReference>
<dbReference type="CDD" id="cd00845">
    <property type="entry name" value="MPP_UshA_N_like"/>
    <property type="match status" value="1"/>
</dbReference>
<accession>A0A402D441</accession>
<comment type="similarity">
    <text evidence="2">Belongs to the 5'-nucleotidase family.</text>
</comment>
<name>A0A402D441_9BACT</name>
<dbReference type="Pfam" id="PF02872">
    <property type="entry name" value="5_nucleotid_C"/>
    <property type="match status" value="1"/>
</dbReference>
<dbReference type="GO" id="GO:0016788">
    <property type="term" value="F:hydrolase activity, acting on ester bonds"/>
    <property type="evidence" value="ECO:0007669"/>
    <property type="project" value="InterPro"/>
</dbReference>
<dbReference type="PRINTS" id="PR01607">
    <property type="entry name" value="APYRASEFAMLY"/>
</dbReference>
<feature type="domain" description="Calcineurin-like phosphoesterase" evidence="3">
    <location>
        <begin position="46"/>
        <end position="269"/>
    </location>
</feature>
<feature type="signal peptide" evidence="2">
    <location>
        <begin position="1"/>
        <end position="22"/>
    </location>
</feature>
<feature type="domain" description="5'-Nucleotidase C-terminal" evidence="4">
    <location>
        <begin position="365"/>
        <end position="429"/>
    </location>
</feature>
<dbReference type="EMBL" id="AP025739">
    <property type="protein sequence ID" value="BDI29685.1"/>
    <property type="molecule type" value="Genomic_DNA"/>
</dbReference>
<protein>
    <submittedName>
        <fullName evidence="5">Uncharacterized protein</fullName>
    </submittedName>
</protein>
<dbReference type="AlphaFoldDB" id="A0A402D441"/>
<gene>
    <name evidence="5" type="ORF">CCAX7_17360</name>
</gene>